<evidence type="ECO:0000313" key="2">
    <source>
        <dbReference type="EMBL" id="PAB01760.1"/>
    </source>
</evidence>
<evidence type="ECO:0000313" key="1">
    <source>
        <dbReference type="EMBL" id="OJG15507.1"/>
    </source>
</evidence>
<accession>A0A1L8R6Y1</accession>
<reference evidence="2 4" key="2">
    <citation type="submission" date="2015-08" db="EMBL/GenBank/DDBJ databases">
        <title>Enterococcus genome sequence.</title>
        <authorList>
            <person name="Acedo J.Z."/>
            <person name="Vederas J.C."/>
        </authorList>
    </citation>
    <scope>NUCLEOTIDE SEQUENCE [LARGE SCALE GENOMIC DNA]</scope>
    <source>
        <strain evidence="2 4">49</strain>
    </source>
</reference>
<dbReference type="Proteomes" id="UP000216797">
    <property type="component" value="Unassembled WGS sequence"/>
</dbReference>
<comment type="caution">
    <text evidence="1">The sequence shown here is derived from an EMBL/GenBank/DDBJ whole genome shotgun (WGS) entry which is preliminary data.</text>
</comment>
<gene>
    <name evidence="2" type="ORF">AKL21_02165</name>
    <name evidence="1" type="ORF">RU96_GL002320</name>
</gene>
<reference evidence="1 3" key="1">
    <citation type="submission" date="2014-12" db="EMBL/GenBank/DDBJ databases">
        <title>Draft genome sequences of 29 type strains of Enterococci.</title>
        <authorList>
            <person name="Zhong Z."/>
            <person name="Sun Z."/>
            <person name="Liu W."/>
            <person name="Zhang W."/>
            <person name="Zhang H."/>
        </authorList>
    </citation>
    <scope>NUCLEOTIDE SEQUENCE [LARGE SCALE GENOMIC DNA]</scope>
    <source>
        <strain evidence="1 3">DSM 21207</strain>
    </source>
</reference>
<dbReference type="EMBL" id="LHUG01000002">
    <property type="protein sequence ID" value="PAB01760.1"/>
    <property type="molecule type" value="Genomic_DNA"/>
</dbReference>
<dbReference type="STRING" id="317010.RU96_GL002320"/>
<evidence type="ECO:0000313" key="4">
    <source>
        <dbReference type="Proteomes" id="UP000216797"/>
    </source>
</evidence>
<keyword evidence="4" id="KW-1185">Reference proteome</keyword>
<dbReference type="AlphaFoldDB" id="A0A1L8R6Y1"/>
<organism evidence="1 3">
    <name type="scientific">Enterococcus canintestini</name>
    <dbReference type="NCBI Taxonomy" id="317010"/>
    <lineage>
        <taxon>Bacteria</taxon>
        <taxon>Bacillati</taxon>
        <taxon>Bacillota</taxon>
        <taxon>Bacilli</taxon>
        <taxon>Lactobacillales</taxon>
        <taxon>Enterococcaceae</taxon>
        <taxon>Enterococcus</taxon>
    </lineage>
</organism>
<proteinExistence type="predicted"/>
<protein>
    <submittedName>
        <fullName evidence="1">Uncharacterized protein</fullName>
    </submittedName>
</protein>
<name>A0A1L8R6Y1_9ENTE</name>
<sequence>MEPRNLRPLALALRDFFILGLLLSMVTDGDYFCEKVIKRGGTAELRPLTFMSEGFFVYKIRS</sequence>
<evidence type="ECO:0000313" key="3">
    <source>
        <dbReference type="Proteomes" id="UP000182835"/>
    </source>
</evidence>
<dbReference type="Proteomes" id="UP000182835">
    <property type="component" value="Unassembled WGS sequence"/>
</dbReference>
<dbReference type="EMBL" id="JXKG01000007">
    <property type="protein sequence ID" value="OJG15507.1"/>
    <property type="molecule type" value="Genomic_DNA"/>
</dbReference>